<feature type="region of interest" description="Disordered" evidence="1">
    <location>
        <begin position="147"/>
        <end position="195"/>
    </location>
</feature>
<proteinExistence type="predicted"/>
<dbReference type="GeneID" id="62195536"/>
<feature type="compositionally biased region" description="Acidic residues" evidence="1">
    <location>
        <begin position="172"/>
        <end position="190"/>
    </location>
</feature>
<feature type="compositionally biased region" description="Basic and acidic residues" evidence="1">
    <location>
        <begin position="351"/>
        <end position="361"/>
    </location>
</feature>
<keyword evidence="3" id="KW-1185">Reference proteome</keyword>
<protein>
    <submittedName>
        <fullName evidence="2">Uncharacterized protein</fullName>
    </submittedName>
</protein>
<evidence type="ECO:0000256" key="1">
    <source>
        <dbReference type="SAM" id="MobiDB-lite"/>
    </source>
</evidence>
<name>A0A875S4V4_EENNA</name>
<organism evidence="2 3">
    <name type="scientific">Eeniella nana</name>
    <name type="common">Yeast</name>
    <name type="synonym">Brettanomyces nanus</name>
    <dbReference type="NCBI Taxonomy" id="13502"/>
    <lineage>
        <taxon>Eukaryota</taxon>
        <taxon>Fungi</taxon>
        <taxon>Dikarya</taxon>
        <taxon>Ascomycota</taxon>
        <taxon>Saccharomycotina</taxon>
        <taxon>Pichiomycetes</taxon>
        <taxon>Pichiales</taxon>
        <taxon>Pichiaceae</taxon>
        <taxon>Brettanomyces</taxon>
    </lineage>
</organism>
<dbReference type="OrthoDB" id="5354116at2759"/>
<sequence>MAFTKAKFHNFFVDWFSVLKGLDKRTGILSVSIPLKEDFFEDNVRKINYSILRYMDSLKDEVSDDSEPSGQPKLENSTSIEEKFESKEYKTVYEMFHDLKIASVIKMVQVEDDLDLYGKVDTFFRVGSELLLRECLRLGLTVEDEMKKDNEDENEKKKQQKRKMLEEKEKEKEEEEEKEGEEEGEDETEESGFGMETSLEEALARDFELITGTYIDKAGEALSIVAAGNLPLFTSLNKKKSELDDREPVIDAGLGVNLVKIVPNLDSVTPEKLTFVSPVSQQPVSDVREVLQEYIHPNWLRLTSPQWLKNGDYDMNFSFAPSYDESKSTVSNEWKGLTWMQEVGFEKFKEAKREKKEKTDEKAEEAEEAEKAEKAEEAEKAEKAVGDSDEESEEPIDLGNLFKWNIGNKIDEHEKDVIADDGVQEEISKLMLELNHLRKSRITFQKQQLAAQQQLFVRQAQQGADMSHAEYKVLRTSKQEVEKYHRLKRLMTGLLRSKDINPDKLNLKLSTRLPVLQHNYTGMLPASFGGNSHYGRYGGSSRNRRRR</sequence>
<dbReference type="EMBL" id="CP064813">
    <property type="protein sequence ID" value="QPG74799.1"/>
    <property type="molecule type" value="Genomic_DNA"/>
</dbReference>
<dbReference type="RefSeq" id="XP_038778364.1">
    <property type="nucleotide sequence ID" value="XM_038922436.1"/>
</dbReference>
<evidence type="ECO:0000313" key="2">
    <source>
        <dbReference type="EMBL" id="QPG74799.1"/>
    </source>
</evidence>
<feature type="compositionally biased region" description="Basic and acidic residues" evidence="1">
    <location>
        <begin position="147"/>
        <end position="171"/>
    </location>
</feature>
<dbReference type="AlphaFoldDB" id="A0A875S4V4"/>
<feature type="region of interest" description="Disordered" evidence="1">
    <location>
        <begin position="351"/>
        <end position="394"/>
    </location>
</feature>
<dbReference type="Proteomes" id="UP000662931">
    <property type="component" value="Chromosome 2"/>
</dbReference>
<reference evidence="2" key="1">
    <citation type="submission" date="2020-10" db="EMBL/GenBank/DDBJ databases">
        <authorList>
            <person name="Roach M.J.R."/>
        </authorList>
    </citation>
    <scope>NUCLEOTIDE SEQUENCE</scope>
    <source>
        <strain evidence="2">CBS 1945</strain>
    </source>
</reference>
<dbReference type="KEGG" id="bnn:FOA43_002135"/>
<accession>A0A875S4V4</accession>
<feature type="compositionally biased region" description="Basic and acidic residues" evidence="1">
    <location>
        <begin position="369"/>
        <end position="386"/>
    </location>
</feature>
<gene>
    <name evidence="2" type="ORF">FOA43_002135</name>
</gene>
<evidence type="ECO:0000313" key="3">
    <source>
        <dbReference type="Proteomes" id="UP000662931"/>
    </source>
</evidence>